<dbReference type="Proteomes" id="UP000253083">
    <property type="component" value="Unassembled WGS sequence"/>
</dbReference>
<sequence length="76" mass="8554">MPVKTTLVMSCLVPFVLYSATASAAEYQLRLESKEALNGYISVKIFRKRVSCIRAKSEHEAANPGRKLSCHKLKKR</sequence>
<evidence type="ECO:0000313" key="3">
    <source>
        <dbReference type="Proteomes" id="UP000253083"/>
    </source>
</evidence>
<accession>A0A395JLL4</accession>
<reference evidence="2 3" key="1">
    <citation type="submission" date="2018-06" db="EMBL/GenBank/DDBJ databases">
        <title>Genomic Encyclopedia of Type Strains, Phase IV (KMG-IV): sequencing the most valuable type-strain genomes for metagenomic binning, comparative biology and taxonomic classification.</title>
        <authorList>
            <person name="Goeker M."/>
        </authorList>
    </citation>
    <scope>NUCLEOTIDE SEQUENCE [LARGE SCALE GENOMIC DNA]</scope>
    <source>
        <strain evidence="2 3">DSM 24032</strain>
    </source>
</reference>
<name>A0A395JLL4_9GAMM</name>
<organism evidence="2 3">
    <name type="scientific">Arenicella xantha</name>
    <dbReference type="NCBI Taxonomy" id="644221"/>
    <lineage>
        <taxon>Bacteria</taxon>
        <taxon>Pseudomonadati</taxon>
        <taxon>Pseudomonadota</taxon>
        <taxon>Gammaproteobacteria</taxon>
        <taxon>Arenicellales</taxon>
        <taxon>Arenicellaceae</taxon>
        <taxon>Arenicella</taxon>
    </lineage>
</organism>
<keyword evidence="3" id="KW-1185">Reference proteome</keyword>
<dbReference type="AlphaFoldDB" id="A0A395JLL4"/>
<comment type="caution">
    <text evidence="2">The sequence shown here is derived from an EMBL/GenBank/DDBJ whole genome shotgun (WGS) entry which is preliminary data.</text>
</comment>
<feature type="chain" id="PRO_5017377962" evidence="1">
    <location>
        <begin position="25"/>
        <end position="76"/>
    </location>
</feature>
<dbReference type="EMBL" id="QNRT01000003">
    <property type="protein sequence ID" value="RBP49902.1"/>
    <property type="molecule type" value="Genomic_DNA"/>
</dbReference>
<keyword evidence="1" id="KW-0732">Signal</keyword>
<proteinExistence type="predicted"/>
<evidence type="ECO:0000256" key="1">
    <source>
        <dbReference type="SAM" id="SignalP"/>
    </source>
</evidence>
<feature type="signal peptide" evidence="1">
    <location>
        <begin position="1"/>
        <end position="24"/>
    </location>
</feature>
<evidence type="ECO:0000313" key="2">
    <source>
        <dbReference type="EMBL" id="RBP49902.1"/>
    </source>
</evidence>
<dbReference type="InParanoid" id="A0A395JLL4"/>
<protein>
    <submittedName>
        <fullName evidence="2">Uncharacterized protein</fullName>
    </submittedName>
</protein>
<gene>
    <name evidence="2" type="ORF">DFR28_103334</name>
</gene>